<dbReference type="STRING" id="42155.A0A0R3R029"/>
<proteinExistence type="predicted"/>
<dbReference type="EMBL" id="UZAG01018264">
    <property type="protein sequence ID" value="VDO38829.1"/>
    <property type="molecule type" value="Genomic_DNA"/>
</dbReference>
<dbReference type="Proteomes" id="UP000280834">
    <property type="component" value="Unassembled WGS sequence"/>
</dbReference>
<dbReference type="WBParaSite" id="BTMF_0001335301-mRNA-1">
    <property type="protein sequence ID" value="BTMF_0001335301-mRNA-1"/>
    <property type="gene ID" value="BTMF_0001335301"/>
</dbReference>
<evidence type="ECO:0000313" key="2">
    <source>
        <dbReference type="Proteomes" id="UP000280834"/>
    </source>
</evidence>
<gene>
    <name evidence="1" type="ORF">BTMF_LOCUS11365</name>
</gene>
<keyword evidence="2" id="KW-1185">Reference proteome</keyword>
<evidence type="ECO:0000313" key="3">
    <source>
        <dbReference type="WBParaSite" id="BTMF_0001335301-mRNA-1"/>
    </source>
</evidence>
<sequence>MHFIPSEFHFCKQFQLAKGRDIIGIVNRIKDAVVDESGKAVARDIIEMAYSL</sequence>
<evidence type="ECO:0000313" key="1">
    <source>
        <dbReference type="EMBL" id="VDO38829.1"/>
    </source>
</evidence>
<organism evidence="3">
    <name type="scientific">Brugia timori</name>
    <dbReference type="NCBI Taxonomy" id="42155"/>
    <lineage>
        <taxon>Eukaryota</taxon>
        <taxon>Metazoa</taxon>
        <taxon>Ecdysozoa</taxon>
        <taxon>Nematoda</taxon>
        <taxon>Chromadorea</taxon>
        <taxon>Rhabditida</taxon>
        <taxon>Spirurina</taxon>
        <taxon>Spiruromorpha</taxon>
        <taxon>Filarioidea</taxon>
        <taxon>Onchocercidae</taxon>
        <taxon>Brugia</taxon>
    </lineage>
</organism>
<accession>A0A0R3R029</accession>
<protein>
    <submittedName>
        <fullName evidence="3">3-dehydroquinate dehydratase</fullName>
    </submittedName>
</protein>
<dbReference type="AlphaFoldDB" id="A0A0R3R029"/>
<reference evidence="3" key="1">
    <citation type="submission" date="2017-02" db="UniProtKB">
        <authorList>
            <consortium name="WormBaseParasite"/>
        </authorList>
    </citation>
    <scope>IDENTIFICATION</scope>
</reference>
<name>A0A0R3R029_9BILA</name>
<reference evidence="1 2" key="2">
    <citation type="submission" date="2018-11" db="EMBL/GenBank/DDBJ databases">
        <authorList>
            <consortium name="Pathogen Informatics"/>
        </authorList>
    </citation>
    <scope>NUCLEOTIDE SEQUENCE [LARGE SCALE GENOMIC DNA]</scope>
</reference>